<dbReference type="Proteomes" id="UP000663879">
    <property type="component" value="Unassembled WGS sequence"/>
</dbReference>
<organism evidence="1 2">
    <name type="scientific">Brachionus calyciflorus</name>
    <dbReference type="NCBI Taxonomy" id="104777"/>
    <lineage>
        <taxon>Eukaryota</taxon>
        <taxon>Metazoa</taxon>
        <taxon>Spiralia</taxon>
        <taxon>Gnathifera</taxon>
        <taxon>Rotifera</taxon>
        <taxon>Eurotatoria</taxon>
        <taxon>Monogononta</taxon>
        <taxon>Pseudotrocha</taxon>
        <taxon>Ploima</taxon>
        <taxon>Brachionidae</taxon>
        <taxon>Brachionus</taxon>
    </lineage>
</organism>
<reference evidence="1" key="1">
    <citation type="submission" date="2021-02" db="EMBL/GenBank/DDBJ databases">
        <authorList>
            <person name="Nowell W R."/>
        </authorList>
    </citation>
    <scope>NUCLEOTIDE SEQUENCE</scope>
    <source>
        <strain evidence="1">Ploen Becks lab</strain>
    </source>
</reference>
<accession>A0A813M728</accession>
<keyword evidence="2" id="KW-1185">Reference proteome</keyword>
<evidence type="ECO:0000313" key="2">
    <source>
        <dbReference type="Proteomes" id="UP000663879"/>
    </source>
</evidence>
<comment type="caution">
    <text evidence="1">The sequence shown here is derived from an EMBL/GenBank/DDBJ whole genome shotgun (WGS) entry which is preliminary data.</text>
</comment>
<dbReference type="OrthoDB" id="10009096at2759"/>
<gene>
    <name evidence="1" type="ORF">OXX778_LOCUS1891</name>
</gene>
<dbReference type="AlphaFoldDB" id="A0A813M728"/>
<dbReference type="EMBL" id="CAJNOC010000133">
    <property type="protein sequence ID" value="CAF0718014.1"/>
    <property type="molecule type" value="Genomic_DNA"/>
</dbReference>
<evidence type="ECO:0000313" key="1">
    <source>
        <dbReference type="EMBL" id="CAF0718014.1"/>
    </source>
</evidence>
<sequence>MPVEADNDFDLCDILTQMNTKKPQYLPRRVKPRLNSQKTLTACILDSHYTNGVTEWCFYEPKIELYRGRITQIGSSKKDLECGECIFFDFEPLSTRLKLMCKLIIIIQGAVFERSGPPKLVQDRSIQCPEQSENNSLKLKSSSCENLLEEVKLPYLSDVNKAVFNARVKRTNSKLAEKRLRNRSINNNCLSDDESNGINLEEVKFRDYDPEHYFKFRLTGFNKDYTSLPYYQYSSSIKHQETKFTEMFDERHKNQSTSTDDLINERDISYFTKSELMSSHSLYEKKISTNDLNADTNCQFIPIDIQPKLSQIESENESYEFNENIHQQTKRPGCFIEENLTESYRVEKTGPKILDNFDDSLFERFRIGPKKSSEWSIFRSTPINNLSNYDLKEKNFKTKKTTIITTTTSSTTTSTTTTTTDYQIIKS</sequence>
<protein>
    <submittedName>
        <fullName evidence="1">Uncharacterized protein</fullName>
    </submittedName>
</protein>
<name>A0A813M728_9BILA</name>
<proteinExistence type="predicted"/>